<dbReference type="RefSeq" id="WP_131126551.1">
    <property type="nucleotide sequence ID" value="NZ_SIXH01000770.1"/>
</dbReference>
<dbReference type="InterPro" id="IPR000281">
    <property type="entry name" value="HTH_RpiR"/>
</dbReference>
<accession>A0A4Q9HKM3</accession>
<keyword evidence="2" id="KW-0238">DNA-binding</keyword>
<dbReference type="PROSITE" id="PS51464">
    <property type="entry name" value="SIS"/>
    <property type="match status" value="1"/>
</dbReference>
<evidence type="ECO:0000259" key="4">
    <source>
        <dbReference type="PROSITE" id="PS51071"/>
    </source>
</evidence>
<keyword evidence="3" id="KW-0804">Transcription</keyword>
<dbReference type="PANTHER" id="PTHR30514">
    <property type="entry name" value="GLUCOKINASE"/>
    <property type="match status" value="1"/>
</dbReference>
<dbReference type="Proteomes" id="UP000292452">
    <property type="component" value="Unassembled WGS sequence"/>
</dbReference>
<dbReference type="SUPFAM" id="SSF46689">
    <property type="entry name" value="Homeodomain-like"/>
    <property type="match status" value="1"/>
</dbReference>
<feature type="domain" description="HTH rpiR-type" evidence="4">
    <location>
        <begin position="15"/>
        <end position="91"/>
    </location>
</feature>
<sequence>MRKTTEETFADEIQHPLPAKVRSLVPSLGAQQQRVARALLADPVACSRMSVSDLADHAHTSDTTVVRTARLLGYAGYRELRRALVELAAVITNTQAVPTVGAVALNDPLDRVVAKLAAEERQILADTASQLDIDALDAAVTAISRARRIDVYGIGSSGSVADDLAAKLMRIGRVAHAHSDAHRAMTSAVHLGEEDVAIGISHSGTTLDVVDPLRTAADNGATTVTLTSRPRSPAAHYADVVLATAAAAQGSDLRSVSMSSRTSQLLVVDCLVTGVAQRTYHSGAQRGLAASFRAVLPRHQANAPTDR</sequence>
<dbReference type="InterPro" id="IPR035472">
    <property type="entry name" value="RpiR-like_SIS"/>
</dbReference>
<dbReference type="EMBL" id="SIXH01000770">
    <property type="protein sequence ID" value="TBO54640.1"/>
    <property type="molecule type" value="Genomic_DNA"/>
</dbReference>
<dbReference type="Gene3D" id="1.10.10.10">
    <property type="entry name" value="Winged helix-like DNA-binding domain superfamily/Winged helix DNA-binding domain"/>
    <property type="match status" value="1"/>
</dbReference>
<dbReference type="PROSITE" id="PS51071">
    <property type="entry name" value="HTH_RPIR"/>
    <property type="match status" value="1"/>
</dbReference>
<name>A0A4Q9HKM3_STRKA</name>
<feature type="domain" description="SIS" evidence="5">
    <location>
        <begin position="139"/>
        <end position="281"/>
    </location>
</feature>
<proteinExistence type="predicted"/>
<dbReference type="Pfam" id="PF01380">
    <property type="entry name" value="SIS"/>
    <property type="match status" value="1"/>
</dbReference>
<dbReference type="Gene3D" id="3.40.50.10490">
    <property type="entry name" value="Glucose-6-phosphate isomerase like protein, domain 1"/>
    <property type="match status" value="1"/>
</dbReference>
<dbReference type="GO" id="GO:0003700">
    <property type="term" value="F:DNA-binding transcription factor activity"/>
    <property type="evidence" value="ECO:0007669"/>
    <property type="project" value="InterPro"/>
</dbReference>
<evidence type="ECO:0000256" key="2">
    <source>
        <dbReference type="ARBA" id="ARBA00023125"/>
    </source>
</evidence>
<comment type="caution">
    <text evidence="6">The sequence shown here is derived from an EMBL/GenBank/DDBJ whole genome shotgun (WGS) entry which is preliminary data.</text>
</comment>
<dbReference type="InterPro" id="IPR009057">
    <property type="entry name" value="Homeodomain-like_sf"/>
</dbReference>
<dbReference type="InterPro" id="IPR001347">
    <property type="entry name" value="SIS_dom"/>
</dbReference>
<dbReference type="SUPFAM" id="SSF53697">
    <property type="entry name" value="SIS domain"/>
    <property type="match status" value="1"/>
</dbReference>
<protein>
    <submittedName>
        <fullName evidence="6">MurR/RpiR family transcriptional regulator</fullName>
    </submittedName>
</protein>
<dbReference type="InterPro" id="IPR047640">
    <property type="entry name" value="RpiR-like"/>
</dbReference>
<evidence type="ECO:0000259" key="5">
    <source>
        <dbReference type="PROSITE" id="PS51464"/>
    </source>
</evidence>
<organism evidence="6 7">
    <name type="scientific">Streptomyces kasugaensis</name>
    <dbReference type="NCBI Taxonomy" id="1946"/>
    <lineage>
        <taxon>Bacteria</taxon>
        <taxon>Bacillati</taxon>
        <taxon>Actinomycetota</taxon>
        <taxon>Actinomycetes</taxon>
        <taxon>Kitasatosporales</taxon>
        <taxon>Streptomycetaceae</taxon>
        <taxon>Streptomyces</taxon>
    </lineage>
</organism>
<dbReference type="AlphaFoldDB" id="A0A4Q9HKM3"/>
<dbReference type="GO" id="GO:0003677">
    <property type="term" value="F:DNA binding"/>
    <property type="evidence" value="ECO:0007669"/>
    <property type="project" value="UniProtKB-KW"/>
</dbReference>
<dbReference type="CDD" id="cd05013">
    <property type="entry name" value="SIS_RpiR"/>
    <property type="match status" value="1"/>
</dbReference>
<dbReference type="InterPro" id="IPR046348">
    <property type="entry name" value="SIS_dom_sf"/>
</dbReference>
<evidence type="ECO:0000256" key="1">
    <source>
        <dbReference type="ARBA" id="ARBA00023015"/>
    </source>
</evidence>
<keyword evidence="7" id="KW-1185">Reference proteome</keyword>
<gene>
    <name evidence="6" type="ORF">EYS09_37470</name>
</gene>
<evidence type="ECO:0000313" key="6">
    <source>
        <dbReference type="EMBL" id="TBO54640.1"/>
    </source>
</evidence>
<dbReference type="Pfam" id="PF01418">
    <property type="entry name" value="HTH_6"/>
    <property type="match status" value="1"/>
</dbReference>
<dbReference type="GO" id="GO:0097367">
    <property type="term" value="F:carbohydrate derivative binding"/>
    <property type="evidence" value="ECO:0007669"/>
    <property type="project" value="InterPro"/>
</dbReference>
<evidence type="ECO:0000256" key="3">
    <source>
        <dbReference type="ARBA" id="ARBA00023163"/>
    </source>
</evidence>
<reference evidence="6 7" key="1">
    <citation type="submission" date="2019-02" db="EMBL/GenBank/DDBJ databases">
        <title>Draft Genome Sequence of Streptomyces sp. AM-2504, identified by 16S rRNA comparative analysis as a Streptomyces Kasugaensis strain.</title>
        <authorList>
            <person name="Napolioni V."/>
            <person name="Giuliodori A.M."/>
            <person name="Spurio R."/>
            <person name="Fabbretti A."/>
        </authorList>
    </citation>
    <scope>NUCLEOTIDE SEQUENCE [LARGE SCALE GENOMIC DNA]</scope>
    <source>
        <strain evidence="6 7">AM-2504</strain>
    </source>
</reference>
<dbReference type="PANTHER" id="PTHR30514:SF1">
    <property type="entry name" value="HTH-TYPE TRANSCRIPTIONAL REGULATOR HEXR-RELATED"/>
    <property type="match status" value="1"/>
</dbReference>
<evidence type="ECO:0000313" key="7">
    <source>
        <dbReference type="Proteomes" id="UP000292452"/>
    </source>
</evidence>
<dbReference type="InterPro" id="IPR036388">
    <property type="entry name" value="WH-like_DNA-bd_sf"/>
</dbReference>
<dbReference type="GO" id="GO:1901135">
    <property type="term" value="P:carbohydrate derivative metabolic process"/>
    <property type="evidence" value="ECO:0007669"/>
    <property type="project" value="InterPro"/>
</dbReference>
<keyword evidence="1" id="KW-0805">Transcription regulation</keyword>